<dbReference type="InterPro" id="IPR001119">
    <property type="entry name" value="SLH_dom"/>
</dbReference>
<dbReference type="PANTHER" id="PTHR43308">
    <property type="entry name" value="OUTER MEMBRANE PROTEIN ALPHA-RELATED"/>
    <property type="match status" value="1"/>
</dbReference>
<feature type="domain" description="SLH" evidence="3">
    <location>
        <begin position="183"/>
        <end position="245"/>
    </location>
</feature>
<sequence length="344" mass="37871">MLVKNEKIITNGVYGVKKAAKILFASLLALVLLTPAVSTASAAGEATTQGTTAVKSSSKAASAVQAASFSDVPKSFWAKDEIDYLVQNGIISGYKNGKFGINDAIKRDHAAIILARALGVEKESAPNPGFRDVPVTHPAYKEIAVLTKYGVFSKANYFNPNGKLKRSHMAKIITEGFRFNYSYLVSFKDIKSSDPFYKYVATLGSAGIAGGSNGYFMPNKILNRTEFSVFVARALETRFRTGVQVDIQSAQFQSDGRLKMNLMMYNNTRQAAFNIKGKYTLHTNDGTIIAQTKSAREYKNITVGPNQKKAVVLFFSASEIKNKVSQQLLNNAYFGYEHSWNYYE</sequence>
<feature type="chain" id="PRO_5026261643" description="SLH domain-containing protein" evidence="2">
    <location>
        <begin position="43"/>
        <end position="344"/>
    </location>
</feature>
<gene>
    <name evidence="4" type="ORF">F9802_10650</name>
</gene>
<dbReference type="AlphaFoldDB" id="A0A6I1FFA3"/>
<dbReference type="Proteomes" id="UP000429595">
    <property type="component" value="Unassembled WGS sequence"/>
</dbReference>
<name>A0A6I1FFA3_9BACI</name>
<proteinExistence type="predicted"/>
<evidence type="ECO:0000313" key="4">
    <source>
        <dbReference type="EMBL" id="KAB7706646.1"/>
    </source>
</evidence>
<evidence type="ECO:0000259" key="3">
    <source>
        <dbReference type="PROSITE" id="PS51272"/>
    </source>
</evidence>
<dbReference type="InterPro" id="IPR051465">
    <property type="entry name" value="Cell_Envelope_Struct_Comp"/>
</dbReference>
<dbReference type="Pfam" id="PF00395">
    <property type="entry name" value="SLH"/>
    <property type="match status" value="3"/>
</dbReference>
<accession>A0A6I1FFA3</accession>
<keyword evidence="1 2" id="KW-0732">Signal</keyword>
<protein>
    <recommendedName>
        <fullName evidence="3">SLH domain-containing protein</fullName>
    </recommendedName>
</protein>
<evidence type="ECO:0000256" key="2">
    <source>
        <dbReference type="SAM" id="SignalP"/>
    </source>
</evidence>
<dbReference type="PROSITE" id="PS51272">
    <property type="entry name" value="SLH"/>
    <property type="match status" value="2"/>
</dbReference>
<evidence type="ECO:0000313" key="5">
    <source>
        <dbReference type="Proteomes" id="UP000429595"/>
    </source>
</evidence>
<evidence type="ECO:0000256" key="1">
    <source>
        <dbReference type="ARBA" id="ARBA00022729"/>
    </source>
</evidence>
<dbReference type="EMBL" id="WEIO01000005">
    <property type="protein sequence ID" value="KAB7706646.1"/>
    <property type="molecule type" value="Genomic_DNA"/>
</dbReference>
<comment type="caution">
    <text evidence="4">The sequence shown here is derived from an EMBL/GenBank/DDBJ whole genome shotgun (WGS) entry which is preliminary data.</text>
</comment>
<feature type="signal peptide" evidence="2">
    <location>
        <begin position="1"/>
        <end position="42"/>
    </location>
</feature>
<keyword evidence="5" id="KW-1185">Reference proteome</keyword>
<organism evidence="4 5">
    <name type="scientific">Bacillus aerolatus</name>
    <dbReference type="NCBI Taxonomy" id="2653354"/>
    <lineage>
        <taxon>Bacteria</taxon>
        <taxon>Bacillati</taxon>
        <taxon>Bacillota</taxon>
        <taxon>Bacilli</taxon>
        <taxon>Bacillales</taxon>
        <taxon>Bacillaceae</taxon>
        <taxon>Bacillus</taxon>
    </lineage>
</organism>
<feature type="domain" description="SLH" evidence="3">
    <location>
        <begin position="65"/>
        <end position="128"/>
    </location>
</feature>
<reference evidence="4 5" key="1">
    <citation type="submission" date="2019-10" db="EMBL/GenBank/DDBJ databases">
        <title>Bacillus aerolatum sp. nov., isolated from bioaerosol of sport playgrounds.</title>
        <authorList>
            <person name="Chen P."/>
            <person name="Zhang G."/>
        </authorList>
    </citation>
    <scope>NUCLEOTIDE SEQUENCE [LARGE SCALE GENOMIC DNA]</scope>
    <source>
        <strain evidence="4 5">CX253</strain>
    </source>
</reference>